<reference evidence="2 3" key="1">
    <citation type="submission" date="2018-11" db="EMBL/GenBank/DDBJ databases">
        <authorList>
            <person name="Zhou Z."/>
            <person name="Wang G."/>
        </authorList>
    </citation>
    <scope>NUCLEOTIDE SEQUENCE [LARGE SCALE GENOMIC DNA]</scope>
    <source>
        <strain evidence="2 3">KCTC52004</strain>
    </source>
</reference>
<dbReference type="EMBL" id="RQJO01000008">
    <property type="protein sequence ID" value="RRB04417.1"/>
    <property type="molecule type" value="Genomic_DNA"/>
</dbReference>
<organism evidence="2 3">
    <name type="scientific">Larkinella rosea</name>
    <dbReference type="NCBI Taxonomy" id="2025312"/>
    <lineage>
        <taxon>Bacteria</taxon>
        <taxon>Pseudomonadati</taxon>
        <taxon>Bacteroidota</taxon>
        <taxon>Cytophagia</taxon>
        <taxon>Cytophagales</taxon>
        <taxon>Spirosomataceae</taxon>
        <taxon>Larkinella</taxon>
    </lineage>
</organism>
<proteinExistence type="predicted"/>
<feature type="region of interest" description="Disordered" evidence="1">
    <location>
        <begin position="1"/>
        <end position="29"/>
    </location>
</feature>
<protein>
    <submittedName>
        <fullName evidence="2">Uncharacterized protein</fullName>
    </submittedName>
</protein>
<evidence type="ECO:0000313" key="2">
    <source>
        <dbReference type="EMBL" id="RRB04417.1"/>
    </source>
</evidence>
<comment type="caution">
    <text evidence="2">The sequence shown here is derived from an EMBL/GenBank/DDBJ whole genome shotgun (WGS) entry which is preliminary data.</text>
</comment>
<dbReference type="Proteomes" id="UP000271925">
    <property type="component" value="Unassembled WGS sequence"/>
</dbReference>
<feature type="compositionally biased region" description="Polar residues" evidence="1">
    <location>
        <begin position="1"/>
        <end position="13"/>
    </location>
</feature>
<dbReference type="RefSeq" id="WP_124875121.1">
    <property type="nucleotide sequence ID" value="NZ_RQJO01000008.1"/>
</dbReference>
<feature type="region of interest" description="Disordered" evidence="1">
    <location>
        <begin position="270"/>
        <end position="292"/>
    </location>
</feature>
<name>A0A3P1BTN3_9BACT</name>
<gene>
    <name evidence="2" type="ORF">EHT25_13025</name>
</gene>
<sequence length="317" mass="34290">MAQFSEQTDQQTDLFPLTQAKKTGKSGLDTNQKKVLGITAAAMLLGGAAWAVAQKIENRKTGGTASSDEPSTPTSPSIDLPVDIDVAGKVTDDMPFDQAFTTARAEVGLGGVFGWHGRWYNTFEKEEWDGLSLEQRQEYTEMVTGEKLPVKAYRPASTVLSASQLVTSETEPTVIEGYLNGQRVMGLDFDQDGIIDTLVLDGADGKTYRVVDATGNDGLDTVYQYDSLDGELTGLVRLDEPVVLTNDDFGQYLENTMSREVVDSILEPDASAPETAPDAVEVSENTAADDETGFVADAYLPDDDTYVNDGDVHDMNE</sequence>
<feature type="region of interest" description="Disordered" evidence="1">
    <location>
        <begin position="60"/>
        <end position="80"/>
    </location>
</feature>
<evidence type="ECO:0000313" key="3">
    <source>
        <dbReference type="Proteomes" id="UP000271925"/>
    </source>
</evidence>
<keyword evidence="3" id="KW-1185">Reference proteome</keyword>
<feature type="compositionally biased region" description="Low complexity" evidence="1">
    <location>
        <begin position="64"/>
        <end position="77"/>
    </location>
</feature>
<dbReference type="AlphaFoldDB" id="A0A3P1BTN3"/>
<evidence type="ECO:0000256" key="1">
    <source>
        <dbReference type="SAM" id="MobiDB-lite"/>
    </source>
</evidence>
<accession>A0A3P1BTN3</accession>
<dbReference type="OrthoDB" id="919615at2"/>